<proteinExistence type="predicted"/>
<keyword evidence="1" id="KW-1133">Transmembrane helix</keyword>
<sequence>MSDFPKNAEEAKLDREVTRQELTETLEALGDKLDVKTRVKESVDEKLDQATAKLPEPAASKVREGAEVVRRNKIPVLAGFVGLLIVLKIIVSRSKS</sequence>
<evidence type="ECO:0000313" key="2">
    <source>
        <dbReference type="EMBL" id="SDY43803.1"/>
    </source>
</evidence>
<dbReference type="Proteomes" id="UP000199515">
    <property type="component" value="Unassembled WGS sequence"/>
</dbReference>
<keyword evidence="3" id="KW-1185">Reference proteome</keyword>
<dbReference type="Pfam" id="PF12277">
    <property type="entry name" value="DUF3618"/>
    <property type="match status" value="1"/>
</dbReference>
<protein>
    <recommendedName>
        <fullName evidence="4">DUF3618 domain-containing protein</fullName>
    </recommendedName>
</protein>
<dbReference type="EMBL" id="FNON01000005">
    <property type="protein sequence ID" value="SDY43803.1"/>
    <property type="molecule type" value="Genomic_DNA"/>
</dbReference>
<evidence type="ECO:0000313" key="3">
    <source>
        <dbReference type="Proteomes" id="UP000199515"/>
    </source>
</evidence>
<dbReference type="InterPro" id="IPR022062">
    <property type="entry name" value="DUF3618"/>
</dbReference>
<name>A0A1H3JV59_9PSEU</name>
<dbReference type="RefSeq" id="WP_091292853.1">
    <property type="nucleotide sequence ID" value="NZ_FNON01000005.1"/>
</dbReference>
<dbReference type="AlphaFoldDB" id="A0A1H3JV59"/>
<organism evidence="2 3">
    <name type="scientific">Amycolatopsis xylanica</name>
    <dbReference type="NCBI Taxonomy" id="589385"/>
    <lineage>
        <taxon>Bacteria</taxon>
        <taxon>Bacillati</taxon>
        <taxon>Actinomycetota</taxon>
        <taxon>Actinomycetes</taxon>
        <taxon>Pseudonocardiales</taxon>
        <taxon>Pseudonocardiaceae</taxon>
        <taxon>Amycolatopsis</taxon>
    </lineage>
</organism>
<dbReference type="OrthoDB" id="3632225at2"/>
<accession>A0A1H3JV59</accession>
<evidence type="ECO:0008006" key="4">
    <source>
        <dbReference type="Google" id="ProtNLM"/>
    </source>
</evidence>
<dbReference type="STRING" id="589385.SAMN05421504_105552"/>
<keyword evidence="1" id="KW-0812">Transmembrane</keyword>
<keyword evidence="1" id="KW-0472">Membrane</keyword>
<reference evidence="2 3" key="1">
    <citation type="submission" date="2016-10" db="EMBL/GenBank/DDBJ databases">
        <authorList>
            <person name="de Groot N.N."/>
        </authorList>
    </citation>
    <scope>NUCLEOTIDE SEQUENCE [LARGE SCALE GENOMIC DNA]</scope>
    <source>
        <strain evidence="2 3">CPCC 202699</strain>
    </source>
</reference>
<feature type="transmembrane region" description="Helical" evidence="1">
    <location>
        <begin position="74"/>
        <end position="91"/>
    </location>
</feature>
<gene>
    <name evidence="2" type="ORF">SAMN05421504_105552</name>
</gene>
<evidence type="ECO:0000256" key="1">
    <source>
        <dbReference type="SAM" id="Phobius"/>
    </source>
</evidence>